<feature type="transmembrane region" description="Helical" evidence="11">
    <location>
        <begin position="921"/>
        <end position="938"/>
    </location>
</feature>
<keyword evidence="9" id="KW-0675">Receptor</keyword>
<dbReference type="SUPFAM" id="SSF111418">
    <property type="entry name" value="Hormone receptor domain"/>
    <property type="match status" value="1"/>
</dbReference>
<dbReference type="InterPro" id="IPR016187">
    <property type="entry name" value="CTDL_fold"/>
</dbReference>
<dbReference type="Gene3D" id="1.20.1070.10">
    <property type="entry name" value="Rhodopsin 7-helix transmembrane proteins"/>
    <property type="match status" value="1"/>
</dbReference>
<dbReference type="SMART" id="SM00034">
    <property type="entry name" value="CLECT"/>
    <property type="match status" value="2"/>
</dbReference>
<dbReference type="GeneID" id="111116095"/>
<keyword evidence="10" id="KW-0807">Transducer</keyword>
<evidence type="ECO:0000256" key="7">
    <source>
        <dbReference type="ARBA" id="ARBA00023136"/>
    </source>
</evidence>
<dbReference type="Pfam" id="PF00002">
    <property type="entry name" value="7tm_2"/>
    <property type="match status" value="1"/>
</dbReference>
<dbReference type="OrthoDB" id="7357196at2759"/>
<evidence type="ECO:0000256" key="3">
    <source>
        <dbReference type="ARBA" id="ARBA00022692"/>
    </source>
</evidence>
<evidence type="ECO:0000259" key="14">
    <source>
        <dbReference type="PROSITE" id="PS50221"/>
    </source>
</evidence>
<dbReference type="Pfam" id="PF01825">
    <property type="entry name" value="GPS"/>
    <property type="match status" value="1"/>
</dbReference>
<dbReference type="PANTHER" id="PTHR22803">
    <property type="entry name" value="MANNOSE, PHOSPHOLIPASE, LECTIN RECEPTOR RELATED"/>
    <property type="match status" value="1"/>
</dbReference>
<feature type="domain" description="GAIN-B" evidence="14">
    <location>
        <begin position="704"/>
        <end position="878"/>
    </location>
</feature>
<dbReference type="InterPro" id="IPR050111">
    <property type="entry name" value="C-type_lectin/snaclec_domain"/>
</dbReference>
<evidence type="ECO:0000256" key="4">
    <source>
        <dbReference type="ARBA" id="ARBA00022737"/>
    </source>
</evidence>
<keyword evidence="12" id="KW-0732">Signal</keyword>
<dbReference type="Proteomes" id="UP000694844">
    <property type="component" value="Chromosome 9"/>
</dbReference>
<dbReference type="PROSITE" id="PS50835">
    <property type="entry name" value="IG_LIKE"/>
    <property type="match status" value="1"/>
</dbReference>
<dbReference type="InterPro" id="IPR057244">
    <property type="entry name" value="GAIN_B"/>
</dbReference>
<protein>
    <submittedName>
        <fullName evidence="19">Uncharacterized protein LOC111116095</fullName>
    </submittedName>
</protein>
<keyword evidence="18" id="KW-1185">Reference proteome</keyword>
<feature type="signal peptide" evidence="12">
    <location>
        <begin position="1"/>
        <end position="26"/>
    </location>
</feature>
<dbReference type="InterPro" id="IPR046338">
    <property type="entry name" value="GAIN_dom_sf"/>
</dbReference>
<comment type="subcellular location">
    <subcellularLocation>
        <location evidence="1">Cell membrane</location>
        <topology evidence="1">Multi-pass membrane protein</topology>
    </subcellularLocation>
</comment>
<feature type="domain" description="G-protein coupled receptors family 2 profile 2" evidence="16">
    <location>
        <begin position="885"/>
        <end position="1011"/>
    </location>
</feature>
<dbReference type="PROSITE" id="PS00615">
    <property type="entry name" value="C_TYPE_LECTIN_1"/>
    <property type="match status" value="2"/>
</dbReference>
<dbReference type="GO" id="GO:0004930">
    <property type="term" value="F:G protein-coupled receptor activity"/>
    <property type="evidence" value="ECO:0007669"/>
    <property type="project" value="UniProtKB-KW"/>
</dbReference>
<keyword evidence="4" id="KW-0677">Repeat</keyword>
<dbReference type="Pfam" id="PF02793">
    <property type="entry name" value="HRM"/>
    <property type="match status" value="1"/>
</dbReference>
<evidence type="ECO:0000313" key="19">
    <source>
        <dbReference type="RefSeq" id="XP_022310794.1"/>
    </source>
</evidence>
<keyword evidence="2" id="KW-1003">Cell membrane</keyword>
<dbReference type="Gene3D" id="2.60.40.10">
    <property type="entry name" value="Immunoglobulins"/>
    <property type="match status" value="1"/>
</dbReference>
<dbReference type="SUPFAM" id="SSF56436">
    <property type="entry name" value="C-type lectin-like"/>
    <property type="match status" value="2"/>
</dbReference>
<evidence type="ECO:0000256" key="6">
    <source>
        <dbReference type="ARBA" id="ARBA00023040"/>
    </source>
</evidence>
<evidence type="ECO:0000256" key="8">
    <source>
        <dbReference type="ARBA" id="ARBA00023157"/>
    </source>
</evidence>
<evidence type="ECO:0000259" key="15">
    <source>
        <dbReference type="PROSITE" id="PS50227"/>
    </source>
</evidence>
<dbReference type="InterPro" id="IPR000832">
    <property type="entry name" value="GPCR_2_secretin-like"/>
</dbReference>
<dbReference type="SMART" id="SM00303">
    <property type="entry name" value="GPS"/>
    <property type="match status" value="1"/>
</dbReference>
<dbReference type="Gene3D" id="3.10.100.10">
    <property type="entry name" value="Mannose-Binding Protein A, subunit A"/>
    <property type="match status" value="2"/>
</dbReference>
<keyword evidence="6" id="KW-0297">G-protein coupled receptor</keyword>
<keyword evidence="8" id="KW-1015">Disulfide bond</keyword>
<dbReference type="SMART" id="SM00008">
    <property type="entry name" value="HormR"/>
    <property type="match status" value="1"/>
</dbReference>
<dbReference type="InterPro" id="IPR001879">
    <property type="entry name" value="GPCR_2_extracellular_dom"/>
</dbReference>
<keyword evidence="7 11" id="KW-0472">Membrane</keyword>
<dbReference type="InterPro" id="IPR036445">
    <property type="entry name" value="GPCR_2_extracell_dom_sf"/>
</dbReference>
<dbReference type="GO" id="GO:0005886">
    <property type="term" value="C:plasma membrane"/>
    <property type="evidence" value="ECO:0007669"/>
    <property type="project" value="UniProtKB-SubCell"/>
</dbReference>
<evidence type="ECO:0000313" key="18">
    <source>
        <dbReference type="Proteomes" id="UP000694844"/>
    </source>
</evidence>
<dbReference type="PROSITE" id="PS50221">
    <property type="entry name" value="GAIN_B"/>
    <property type="match status" value="1"/>
</dbReference>
<feature type="transmembrane region" description="Helical" evidence="11">
    <location>
        <begin position="958"/>
        <end position="986"/>
    </location>
</feature>
<feature type="chain" id="PRO_5034560620" evidence="12">
    <location>
        <begin position="27"/>
        <end position="1011"/>
    </location>
</feature>
<dbReference type="KEGG" id="cvn:111116095"/>
<sequence>MAVILVAGISILFIVTTSQFSSPVGACDPNWSSREGHCYRLFTSQLTWQNAILTCRTNSATLVDIADQRENEFVHGLIKNNKNTWLGGNDGDREGSWVWSGGLLSWNYANWKAGQPDDSNSEDCLMMYPENGEWNDLKCSETLMFVCERHTPVGACDPNWSSREGHCYRLFTSQLTWQNAILTCRTNSATLVDIADQRENEFVHGLIKNNKNTWLGGNDGDREGSWVWSGGLLSWNYANWKAGQPDDSNSEDCLMMYPENGEWNDLKCSETLMFVCERHIIACKNGSYGVYCNETCGHCRDQNCHTVNGTCLSGCKPGYYGSQCKTCVLKVFAFEATSLVIREGTPVDIKLFFISTREYKFQWFHADYEVTNASTRYKMVMSKTDNGTSISTLHIAKALQRDEGHWKIKVISSGTYVARNLSLNVIPRLGLMMEPMFDFSVEEGEQLTIHCTIQNPESLVNIENGSLVLTKEGINLTPSSSTQLSMTWYKGTSVVDDSGVYTCLYTTYPDPVSVSVYATVIAQEQKRCKNEYSEGILWNTTLASTTKEEPCPSHQKGIATRKCNLEGVWEPPNLINCTTETFLNASSQLDTILEDGITDPEKTSKTIDNTLQVMNNLTSSTPELSAGDLRSSIDILEKIVNVTNSSRTNIAKEVFFSVVDNMLSSNNSKSWNAVSEQTEKDASSLLKSIDRLSEVVIQNDNINATRFTGSNFELTINKTKIDETGIRFPGIISKDVSKEPDVFSTFFELEKQERRMDKAMSYVAVIYKNIADILPSSSERPDDTEESSQRKAFVNSRVLSLSTQANIGPLNPPLNLTFQNIQTNNLSGMLTLCVSWNFTINKWSEQGCKLVKRDTKGTVCECNHLTNFAILMRPYSEKSEDEHFLKTMSLVGVVLSIVFVAMTFIIYILTWRFIKSDQNIMMLNLCASLVLAYVVFISSVEQTDNEGLCVAITAVLHYLFLVTFFNMLGMGIYYFMSITVTYYAMYVANNFKSKSRIHWFLVGTWGIPLAL</sequence>
<dbReference type="InterPro" id="IPR016186">
    <property type="entry name" value="C-type_lectin-like/link_sf"/>
</dbReference>
<evidence type="ECO:0000259" key="17">
    <source>
        <dbReference type="PROSITE" id="PS50835"/>
    </source>
</evidence>
<feature type="domain" description="G-protein coupled receptors family 2 profile 1" evidence="15">
    <location>
        <begin position="502"/>
        <end position="581"/>
    </location>
</feature>
<dbReference type="Pfam" id="PF00059">
    <property type="entry name" value="Lectin_C"/>
    <property type="match status" value="2"/>
</dbReference>
<keyword evidence="5 11" id="KW-1133">Transmembrane helix</keyword>
<dbReference type="InterPro" id="IPR036179">
    <property type="entry name" value="Ig-like_dom_sf"/>
</dbReference>
<feature type="domain" description="Ig-like" evidence="17">
    <location>
        <begin position="427"/>
        <end position="515"/>
    </location>
</feature>
<feature type="transmembrane region" description="Helical" evidence="11">
    <location>
        <begin position="888"/>
        <end position="909"/>
    </location>
</feature>
<dbReference type="PRINTS" id="PR01694">
    <property type="entry name" value="BAIPRECURSOR"/>
</dbReference>
<evidence type="ECO:0000256" key="9">
    <source>
        <dbReference type="ARBA" id="ARBA00023170"/>
    </source>
</evidence>
<gene>
    <name evidence="19" type="primary">LOC111116095</name>
</gene>
<reference evidence="19" key="1">
    <citation type="submission" date="2025-08" db="UniProtKB">
        <authorList>
            <consortium name="RefSeq"/>
        </authorList>
    </citation>
    <scope>IDENTIFICATION</scope>
    <source>
        <tissue evidence="19">Whole sample</tissue>
    </source>
</reference>
<dbReference type="SUPFAM" id="SSF48726">
    <property type="entry name" value="Immunoglobulin"/>
    <property type="match status" value="2"/>
</dbReference>
<dbReference type="InterPro" id="IPR032471">
    <property type="entry name" value="AGRL2-4_GAIN_subdom_A"/>
</dbReference>
<dbReference type="PROSITE" id="PS50227">
    <property type="entry name" value="G_PROTEIN_RECEP_F2_3"/>
    <property type="match status" value="1"/>
</dbReference>
<dbReference type="InterPro" id="IPR007110">
    <property type="entry name" value="Ig-like_dom"/>
</dbReference>
<dbReference type="Gene3D" id="4.10.1240.10">
    <property type="entry name" value="GPCR, family 2, extracellular hormone receptor domain"/>
    <property type="match status" value="1"/>
</dbReference>
<proteinExistence type="predicted"/>
<dbReference type="InterPro" id="IPR008077">
    <property type="entry name" value="GPCR_2_brain_angio_inhib"/>
</dbReference>
<evidence type="ECO:0000256" key="2">
    <source>
        <dbReference type="ARBA" id="ARBA00022475"/>
    </source>
</evidence>
<dbReference type="Gene3D" id="2.60.220.50">
    <property type="match status" value="1"/>
</dbReference>
<name>A0A8B8C6P8_CRAVI</name>
<dbReference type="AlphaFoldDB" id="A0A8B8C6P8"/>
<dbReference type="GO" id="GO:0007166">
    <property type="term" value="P:cell surface receptor signaling pathway"/>
    <property type="evidence" value="ECO:0007669"/>
    <property type="project" value="InterPro"/>
</dbReference>
<evidence type="ECO:0000256" key="11">
    <source>
        <dbReference type="SAM" id="Phobius"/>
    </source>
</evidence>
<evidence type="ECO:0000256" key="12">
    <source>
        <dbReference type="SAM" id="SignalP"/>
    </source>
</evidence>
<dbReference type="CDD" id="cd00037">
    <property type="entry name" value="CLECT"/>
    <property type="match status" value="2"/>
</dbReference>
<dbReference type="PROSITE" id="PS50041">
    <property type="entry name" value="C_TYPE_LECTIN_2"/>
    <property type="match status" value="2"/>
</dbReference>
<evidence type="ECO:0000256" key="10">
    <source>
        <dbReference type="ARBA" id="ARBA00023224"/>
    </source>
</evidence>
<dbReference type="Pfam" id="PF16489">
    <property type="entry name" value="GAIN"/>
    <property type="match status" value="1"/>
</dbReference>
<keyword evidence="3 11" id="KW-0812">Transmembrane</keyword>
<dbReference type="PROSITE" id="PS50261">
    <property type="entry name" value="G_PROTEIN_RECEP_F2_4"/>
    <property type="match status" value="1"/>
</dbReference>
<dbReference type="InterPro" id="IPR018378">
    <property type="entry name" value="C-type_lectin_CS"/>
</dbReference>
<dbReference type="InterPro" id="IPR000203">
    <property type="entry name" value="GPS"/>
</dbReference>
<organism evidence="18 19">
    <name type="scientific">Crassostrea virginica</name>
    <name type="common">Eastern oyster</name>
    <dbReference type="NCBI Taxonomy" id="6565"/>
    <lineage>
        <taxon>Eukaryota</taxon>
        <taxon>Metazoa</taxon>
        <taxon>Spiralia</taxon>
        <taxon>Lophotrochozoa</taxon>
        <taxon>Mollusca</taxon>
        <taxon>Bivalvia</taxon>
        <taxon>Autobranchia</taxon>
        <taxon>Pteriomorphia</taxon>
        <taxon>Ostreida</taxon>
        <taxon>Ostreoidea</taxon>
        <taxon>Ostreidae</taxon>
        <taxon>Crassostrea</taxon>
    </lineage>
</organism>
<evidence type="ECO:0000259" key="16">
    <source>
        <dbReference type="PROSITE" id="PS50261"/>
    </source>
</evidence>
<feature type="domain" description="C-type lectin" evidence="13">
    <location>
        <begin position="163"/>
        <end position="277"/>
    </location>
</feature>
<dbReference type="InterPro" id="IPR013783">
    <property type="entry name" value="Ig-like_fold"/>
</dbReference>
<evidence type="ECO:0000256" key="1">
    <source>
        <dbReference type="ARBA" id="ARBA00004651"/>
    </source>
</evidence>
<dbReference type="InterPro" id="IPR017981">
    <property type="entry name" value="GPCR_2-like_7TM"/>
</dbReference>
<feature type="domain" description="C-type lectin" evidence="13">
    <location>
        <begin position="34"/>
        <end position="148"/>
    </location>
</feature>
<dbReference type="InterPro" id="IPR001304">
    <property type="entry name" value="C-type_lectin-like"/>
</dbReference>
<evidence type="ECO:0000259" key="13">
    <source>
        <dbReference type="PROSITE" id="PS50041"/>
    </source>
</evidence>
<evidence type="ECO:0000256" key="5">
    <source>
        <dbReference type="ARBA" id="ARBA00022989"/>
    </source>
</evidence>
<accession>A0A8B8C6P8</accession>
<dbReference type="RefSeq" id="XP_022310794.1">
    <property type="nucleotide sequence ID" value="XM_022455086.1"/>
</dbReference>